<dbReference type="AlphaFoldDB" id="A0AAE1D981"/>
<keyword evidence="2" id="KW-1185">Reference proteome</keyword>
<sequence length="145" mass="16195">MRVENAEKSKKLTMLAGYSKSLHKVRNVHYRLTAYFVHSYVVLEGQHRLRGGHKNKEHDDNSYQSYGQDVGGARGLAVTTEPTPHLHGEIDSPTKTDIEIKQQHEGGVVPCHRPGPSIDIVNCVRPANLNLLYSEVQRLQAGVDC</sequence>
<proteinExistence type="predicted"/>
<dbReference type="Proteomes" id="UP001283361">
    <property type="component" value="Unassembled WGS sequence"/>
</dbReference>
<gene>
    <name evidence="1" type="ORF">RRG08_022487</name>
</gene>
<organism evidence="1 2">
    <name type="scientific">Elysia crispata</name>
    <name type="common">lettuce slug</name>
    <dbReference type="NCBI Taxonomy" id="231223"/>
    <lineage>
        <taxon>Eukaryota</taxon>
        <taxon>Metazoa</taxon>
        <taxon>Spiralia</taxon>
        <taxon>Lophotrochozoa</taxon>
        <taxon>Mollusca</taxon>
        <taxon>Gastropoda</taxon>
        <taxon>Heterobranchia</taxon>
        <taxon>Euthyneura</taxon>
        <taxon>Panpulmonata</taxon>
        <taxon>Sacoglossa</taxon>
        <taxon>Placobranchoidea</taxon>
        <taxon>Plakobranchidae</taxon>
        <taxon>Elysia</taxon>
    </lineage>
</organism>
<comment type="caution">
    <text evidence="1">The sequence shown here is derived from an EMBL/GenBank/DDBJ whole genome shotgun (WGS) entry which is preliminary data.</text>
</comment>
<protein>
    <submittedName>
        <fullName evidence="1">Uncharacterized protein</fullName>
    </submittedName>
</protein>
<dbReference type="EMBL" id="JAWDGP010004927">
    <property type="protein sequence ID" value="KAK3761083.1"/>
    <property type="molecule type" value="Genomic_DNA"/>
</dbReference>
<name>A0AAE1D981_9GAST</name>
<evidence type="ECO:0000313" key="1">
    <source>
        <dbReference type="EMBL" id="KAK3761083.1"/>
    </source>
</evidence>
<reference evidence="1" key="1">
    <citation type="journal article" date="2023" name="G3 (Bethesda)">
        <title>A reference genome for the long-term kleptoplast-retaining sea slug Elysia crispata morphotype clarki.</title>
        <authorList>
            <person name="Eastman K.E."/>
            <person name="Pendleton A.L."/>
            <person name="Shaikh M.A."/>
            <person name="Suttiyut T."/>
            <person name="Ogas R."/>
            <person name="Tomko P."/>
            <person name="Gavelis G."/>
            <person name="Widhalm J.R."/>
            <person name="Wisecaver J.H."/>
        </authorList>
    </citation>
    <scope>NUCLEOTIDE SEQUENCE</scope>
    <source>
        <strain evidence="1">ECLA1</strain>
    </source>
</reference>
<accession>A0AAE1D981</accession>
<evidence type="ECO:0000313" key="2">
    <source>
        <dbReference type="Proteomes" id="UP001283361"/>
    </source>
</evidence>